<organism evidence="2 3">
    <name type="scientific">Serratia phage vB_SmaM_ 2050HW</name>
    <dbReference type="NCBI Taxonomy" id="2024252"/>
    <lineage>
        <taxon>Viruses</taxon>
        <taxon>Duplodnaviria</taxon>
        <taxon>Heunggongvirae</taxon>
        <taxon>Uroviricota</taxon>
        <taxon>Caudoviricetes</taxon>
        <taxon>Chimalliviridae</taxon>
        <taxon>Moabitevirus</taxon>
        <taxon>Moabitevirus mv2050HW</taxon>
    </lineage>
</organism>
<keyword evidence="1" id="KW-0472">Membrane</keyword>
<keyword evidence="1" id="KW-0812">Transmembrane</keyword>
<dbReference type="Proteomes" id="UP000223363">
    <property type="component" value="Segment"/>
</dbReference>
<evidence type="ECO:0000313" key="3">
    <source>
        <dbReference type="Proteomes" id="UP000223363"/>
    </source>
</evidence>
<protein>
    <submittedName>
        <fullName evidence="2">Uncharacterized protein</fullName>
    </submittedName>
</protein>
<keyword evidence="3" id="KW-1185">Reference proteome</keyword>
<accession>A0A289YVQ5</accession>
<feature type="transmembrane region" description="Helical" evidence="1">
    <location>
        <begin position="32"/>
        <end position="55"/>
    </location>
</feature>
<sequence>MVLITLLMLMFVFAECKNPILRFIANIVFKMCYWIGMTYIVIVGTFLKLLTFIYASIFGRRNSLA</sequence>
<dbReference type="EMBL" id="MF285618">
    <property type="protein sequence ID" value="ATA65577.1"/>
    <property type="molecule type" value="Genomic_DNA"/>
</dbReference>
<gene>
    <name evidence="2" type="ORF">2050HW_00242</name>
</gene>
<keyword evidence="1" id="KW-1133">Transmembrane helix</keyword>
<evidence type="ECO:0000313" key="2">
    <source>
        <dbReference type="EMBL" id="ATA65577.1"/>
    </source>
</evidence>
<evidence type="ECO:0000256" key="1">
    <source>
        <dbReference type="SAM" id="Phobius"/>
    </source>
</evidence>
<proteinExistence type="predicted"/>
<name>A0A289YVQ5_9CAUD</name>
<reference evidence="3" key="1">
    <citation type="submission" date="2017-06" db="EMBL/GenBank/DDBJ databases">
        <authorList>
            <person name="Zhao X."/>
        </authorList>
    </citation>
    <scope>NUCLEOTIDE SEQUENCE [LARGE SCALE GENOMIC DNA]</scope>
</reference>